<evidence type="ECO:0000256" key="1">
    <source>
        <dbReference type="ARBA" id="ARBA00004651"/>
    </source>
</evidence>
<dbReference type="EMBL" id="CP044331">
    <property type="protein sequence ID" value="QGM98041.1"/>
    <property type="molecule type" value="Genomic_DNA"/>
</dbReference>
<dbReference type="Gene3D" id="1.10.3720.10">
    <property type="entry name" value="MetI-like"/>
    <property type="match status" value="1"/>
</dbReference>
<dbReference type="SUPFAM" id="SSF161098">
    <property type="entry name" value="MetI-like"/>
    <property type="match status" value="1"/>
</dbReference>
<comment type="subcellular location">
    <subcellularLocation>
        <location evidence="1 7">Cell membrane</location>
        <topology evidence="1 7">Multi-pass membrane protein</topology>
    </subcellularLocation>
</comment>
<dbReference type="Proteomes" id="UP000422569">
    <property type="component" value="Chromosome"/>
</dbReference>
<dbReference type="GO" id="GO:0055085">
    <property type="term" value="P:transmembrane transport"/>
    <property type="evidence" value="ECO:0007669"/>
    <property type="project" value="InterPro"/>
</dbReference>
<dbReference type="InterPro" id="IPR035906">
    <property type="entry name" value="MetI-like_sf"/>
</dbReference>
<evidence type="ECO:0000256" key="4">
    <source>
        <dbReference type="ARBA" id="ARBA00022692"/>
    </source>
</evidence>
<dbReference type="AlphaFoldDB" id="A0A6B8M530"/>
<dbReference type="KEGG" id="mpar:F7D14_11510"/>
<protein>
    <submittedName>
        <fullName evidence="10">ABC transporter permease subunit</fullName>
    </submittedName>
</protein>
<keyword evidence="11" id="KW-1185">Reference proteome</keyword>
<feature type="transmembrane region" description="Helical" evidence="7">
    <location>
        <begin position="87"/>
        <end position="107"/>
    </location>
</feature>
<feature type="domain" description="ABC transmembrane type-1" evidence="9">
    <location>
        <begin position="49"/>
        <end position="229"/>
    </location>
</feature>
<feature type="transmembrane region" description="Helical" evidence="7">
    <location>
        <begin position="210"/>
        <end position="230"/>
    </location>
</feature>
<keyword evidence="8" id="KW-0732">Signal</keyword>
<dbReference type="CDD" id="cd06261">
    <property type="entry name" value="TM_PBP2"/>
    <property type="match status" value="1"/>
</dbReference>
<evidence type="ECO:0000256" key="6">
    <source>
        <dbReference type="ARBA" id="ARBA00023136"/>
    </source>
</evidence>
<keyword evidence="5 7" id="KW-1133">Transmembrane helix</keyword>
<keyword evidence="6 7" id="KW-0472">Membrane</keyword>
<dbReference type="PANTHER" id="PTHR30151:SF38">
    <property type="entry name" value="ALIPHATIC SULFONATES TRANSPORT PERMEASE PROTEIN SSUC-RELATED"/>
    <property type="match status" value="1"/>
</dbReference>
<evidence type="ECO:0000259" key="9">
    <source>
        <dbReference type="PROSITE" id="PS50928"/>
    </source>
</evidence>
<sequence>MIRIVSLAALLALWQAAAWASDPRRLPGPALVFDAIIEEARSGALFMNLAATLARVAAAFALAMSLGSAIGYAMGRNRLADRLLDPWLVVLLNLPALVVIVLAYVWAGLTEAAAIGAVALNKLPNAVVMIREGARALDPALDEMAQAFRLSRASRVKHVVLPQLAPYFAAATRSGLSLVWKIVLVVELLGRSDGVGFEINMAFQQFDMKLLFAYAIPFVALMLGVETFLVQPLERHLARWRRGAPGRRDRA</sequence>
<feature type="signal peptide" evidence="8">
    <location>
        <begin position="1"/>
        <end position="20"/>
    </location>
</feature>
<gene>
    <name evidence="10" type="ORF">F7D14_11510</name>
</gene>
<dbReference type="PANTHER" id="PTHR30151">
    <property type="entry name" value="ALKANE SULFONATE ABC TRANSPORTER-RELATED, MEMBRANE SUBUNIT"/>
    <property type="match status" value="1"/>
</dbReference>
<dbReference type="RefSeq" id="WP_016921548.1">
    <property type="nucleotide sequence ID" value="NZ_CP044331.1"/>
</dbReference>
<dbReference type="Pfam" id="PF00528">
    <property type="entry name" value="BPD_transp_1"/>
    <property type="match status" value="1"/>
</dbReference>
<name>A0A6B8M530_9HYPH</name>
<accession>A0A6B8M530</accession>
<keyword evidence="3" id="KW-1003">Cell membrane</keyword>
<evidence type="ECO:0000256" key="7">
    <source>
        <dbReference type="RuleBase" id="RU363032"/>
    </source>
</evidence>
<dbReference type="PROSITE" id="PS50928">
    <property type="entry name" value="ABC_TM1"/>
    <property type="match status" value="1"/>
</dbReference>
<feature type="transmembrane region" description="Helical" evidence="7">
    <location>
        <begin position="44"/>
        <end position="75"/>
    </location>
</feature>
<dbReference type="GO" id="GO:0005886">
    <property type="term" value="C:plasma membrane"/>
    <property type="evidence" value="ECO:0007669"/>
    <property type="project" value="UniProtKB-SubCell"/>
</dbReference>
<dbReference type="InterPro" id="IPR000515">
    <property type="entry name" value="MetI-like"/>
</dbReference>
<evidence type="ECO:0000256" key="5">
    <source>
        <dbReference type="ARBA" id="ARBA00022989"/>
    </source>
</evidence>
<evidence type="ECO:0000256" key="8">
    <source>
        <dbReference type="SAM" id="SignalP"/>
    </source>
</evidence>
<comment type="similarity">
    <text evidence="7">Belongs to the binding-protein-dependent transport system permease family.</text>
</comment>
<evidence type="ECO:0000313" key="10">
    <source>
        <dbReference type="EMBL" id="QGM98041.1"/>
    </source>
</evidence>
<evidence type="ECO:0000313" key="11">
    <source>
        <dbReference type="Proteomes" id="UP000422569"/>
    </source>
</evidence>
<proteinExistence type="inferred from homology"/>
<evidence type="ECO:0000256" key="2">
    <source>
        <dbReference type="ARBA" id="ARBA00022448"/>
    </source>
</evidence>
<keyword evidence="2 7" id="KW-0813">Transport</keyword>
<organism evidence="10 11">
    <name type="scientific">Methylocystis parvus</name>
    <dbReference type="NCBI Taxonomy" id="134"/>
    <lineage>
        <taxon>Bacteria</taxon>
        <taxon>Pseudomonadati</taxon>
        <taxon>Pseudomonadota</taxon>
        <taxon>Alphaproteobacteria</taxon>
        <taxon>Hyphomicrobiales</taxon>
        <taxon>Methylocystaceae</taxon>
        <taxon>Methylocystis</taxon>
    </lineage>
</organism>
<reference evidence="10 11" key="1">
    <citation type="submission" date="2019-09" db="EMBL/GenBank/DDBJ databases">
        <title>Isolation and complete genome sequencing of Methylocystis species.</title>
        <authorList>
            <person name="Rumah B.L."/>
            <person name="Stead C.E."/>
            <person name="Stevens B.C."/>
            <person name="Minton N.P."/>
            <person name="Grosse-Honebrink A."/>
            <person name="Zhang Y."/>
        </authorList>
    </citation>
    <scope>NUCLEOTIDE SEQUENCE [LARGE SCALE GENOMIC DNA]</scope>
    <source>
        <strain evidence="10 11">BRCS2</strain>
    </source>
</reference>
<feature type="chain" id="PRO_5025689758" evidence="8">
    <location>
        <begin position="21"/>
        <end position="251"/>
    </location>
</feature>
<keyword evidence="4 7" id="KW-0812">Transmembrane</keyword>
<evidence type="ECO:0000256" key="3">
    <source>
        <dbReference type="ARBA" id="ARBA00022475"/>
    </source>
</evidence>